<dbReference type="PROSITE" id="PS50112">
    <property type="entry name" value="PAS"/>
    <property type="match status" value="1"/>
</dbReference>
<dbReference type="InterPro" id="IPR001789">
    <property type="entry name" value="Sig_transdc_resp-reg_receiver"/>
</dbReference>
<dbReference type="Proteomes" id="UP000004478">
    <property type="component" value="Unassembled WGS sequence"/>
</dbReference>
<dbReference type="GO" id="GO:0006355">
    <property type="term" value="P:regulation of DNA-templated transcription"/>
    <property type="evidence" value="ECO:0007669"/>
    <property type="project" value="InterPro"/>
</dbReference>
<dbReference type="Gene3D" id="3.40.50.2300">
    <property type="match status" value="1"/>
</dbReference>
<dbReference type="PROSITE" id="PS50110">
    <property type="entry name" value="RESPONSE_REGULATORY"/>
    <property type="match status" value="1"/>
</dbReference>
<feature type="domain" description="Response regulatory" evidence="2">
    <location>
        <begin position="9"/>
        <end position="127"/>
    </location>
</feature>
<dbReference type="SUPFAM" id="SSF52172">
    <property type="entry name" value="CheY-like"/>
    <property type="match status" value="1"/>
</dbReference>
<dbReference type="CDD" id="cd00130">
    <property type="entry name" value="PAS"/>
    <property type="match status" value="1"/>
</dbReference>
<name>K1L7J2_CECL9</name>
<dbReference type="PANTHER" id="PTHR44520:SF2">
    <property type="entry name" value="RESPONSE REGULATOR RCP1"/>
    <property type="match status" value="1"/>
</dbReference>
<dbReference type="PATRIC" id="fig|1225176.3.peg.696"/>
<feature type="modified residue" description="4-aspartylphosphate" evidence="1">
    <location>
        <position position="62"/>
    </location>
</feature>
<evidence type="ECO:0000313" key="4">
    <source>
        <dbReference type="EMBL" id="EKB50671.1"/>
    </source>
</evidence>
<comment type="caution">
    <text evidence="4">The sequence shown here is derived from an EMBL/GenBank/DDBJ whole genome shotgun (WGS) entry which is preliminary data.</text>
</comment>
<dbReference type="RefSeq" id="WP_009183698.1">
    <property type="nucleotide sequence ID" value="NZ_AMGM01000006.1"/>
</dbReference>
<dbReference type="InterPro" id="IPR035965">
    <property type="entry name" value="PAS-like_dom_sf"/>
</dbReference>
<dbReference type="InterPro" id="IPR036097">
    <property type="entry name" value="HisK_dim/P_sf"/>
</dbReference>
<evidence type="ECO:0000256" key="1">
    <source>
        <dbReference type="PROSITE-ProRule" id="PRU00169"/>
    </source>
</evidence>
<dbReference type="InterPro" id="IPR052893">
    <property type="entry name" value="TCS_response_regulator"/>
</dbReference>
<dbReference type="OrthoDB" id="9124519at2"/>
<dbReference type="AlphaFoldDB" id="K1L7J2"/>
<protein>
    <submittedName>
        <fullName evidence="4">Aerobic respiration control sensor protein ArcB</fullName>
    </submittedName>
</protein>
<organism evidence="4 5">
    <name type="scientific">Cecembia lonarensis (strain CCUG 58316 / KCTC 22772 / LW9)</name>
    <dbReference type="NCBI Taxonomy" id="1225176"/>
    <lineage>
        <taxon>Bacteria</taxon>
        <taxon>Pseudomonadati</taxon>
        <taxon>Bacteroidota</taxon>
        <taxon>Cytophagia</taxon>
        <taxon>Cytophagales</taxon>
        <taxon>Cyclobacteriaceae</taxon>
        <taxon>Cecembia</taxon>
    </lineage>
</organism>
<accession>K1L7J2</accession>
<dbReference type="Gene3D" id="3.30.450.20">
    <property type="entry name" value="PAS domain"/>
    <property type="match status" value="1"/>
</dbReference>
<evidence type="ECO:0000259" key="3">
    <source>
        <dbReference type="PROSITE" id="PS50112"/>
    </source>
</evidence>
<dbReference type="Pfam" id="PF00072">
    <property type="entry name" value="Response_reg"/>
    <property type="match status" value="1"/>
</dbReference>
<evidence type="ECO:0000259" key="2">
    <source>
        <dbReference type="PROSITE" id="PS50110"/>
    </source>
</evidence>
<dbReference type="SMART" id="SM00448">
    <property type="entry name" value="REC"/>
    <property type="match status" value="1"/>
</dbReference>
<keyword evidence="5" id="KW-1185">Reference proteome</keyword>
<gene>
    <name evidence="4" type="ORF">B879_00650</name>
</gene>
<proteinExistence type="predicted"/>
<dbReference type="PANTHER" id="PTHR44520">
    <property type="entry name" value="RESPONSE REGULATOR RCP1-RELATED"/>
    <property type="match status" value="1"/>
</dbReference>
<keyword evidence="1" id="KW-0597">Phosphoprotein</keyword>
<evidence type="ECO:0000313" key="5">
    <source>
        <dbReference type="Proteomes" id="UP000004478"/>
    </source>
</evidence>
<sequence length="341" mass="39333">MIKDTTPYSILLIEDNGGDRLLITTYLEESILLPKIKEACDFSEALLALEGKQSLYDVILLDLSLPEKKGKELLEAIMEKAGDVPVIILTGYSDIEFSRLSAQLGTADYLLKDDLTPSILYKSIVYSIERKKVYKQLEDSEKRYRNLFQLSPVPKWVYDPDTLKFLDVNEAAILQYGYTYDEFMKLTLRDIRPEEDLEILQKELALRERKKGIYSTGTTFRHQKKSGEIIFVEIRYSYLEYKGKGAFLVLANDITFRKRYTDAIEKQNVKLKEIAWIQSHIVRAPLARLMGLIHLIESGEHEELPLEASELNQLILSSANELDNIIREITLKTEQINLDEI</sequence>
<dbReference type="EMBL" id="AMGM01000006">
    <property type="protein sequence ID" value="EKB50671.1"/>
    <property type="molecule type" value="Genomic_DNA"/>
</dbReference>
<dbReference type="InterPro" id="IPR013767">
    <property type="entry name" value="PAS_fold"/>
</dbReference>
<dbReference type="NCBIfam" id="TIGR00229">
    <property type="entry name" value="sensory_box"/>
    <property type="match status" value="1"/>
</dbReference>
<feature type="domain" description="PAS" evidence="3">
    <location>
        <begin position="140"/>
        <end position="204"/>
    </location>
</feature>
<dbReference type="CDD" id="cd00156">
    <property type="entry name" value="REC"/>
    <property type="match status" value="1"/>
</dbReference>
<dbReference type="SMART" id="SM00091">
    <property type="entry name" value="PAS"/>
    <property type="match status" value="1"/>
</dbReference>
<dbReference type="SUPFAM" id="SSF47384">
    <property type="entry name" value="Homodimeric domain of signal transducing histidine kinase"/>
    <property type="match status" value="1"/>
</dbReference>
<dbReference type="GO" id="GO:0000155">
    <property type="term" value="F:phosphorelay sensor kinase activity"/>
    <property type="evidence" value="ECO:0007669"/>
    <property type="project" value="InterPro"/>
</dbReference>
<dbReference type="SUPFAM" id="SSF55785">
    <property type="entry name" value="PYP-like sensor domain (PAS domain)"/>
    <property type="match status" value="1"/>
</dbReference>
<reference evidence="4 5" key="1">
    <citation type="journal article" date="2012" name="J. Bacteriol.">
        <title>Draft Genome Sequence of Cecembia lonarensis Strain LW9T, Isolated from Lonar Lake, a Haloalkaline Lake in India.</title>
        <authorList>
            <person name="Shivaji S."/>
            <person name="Ara S."/>
            <person name="Singh A."/>
            <person name="Pinnaka A.K."/>
        </authorList>
    </citation>
    <scope>NUCLEOTIDE SEQUENCE [LARGE SCALE GENOMIC DNA]</scope>
    <source>
        <strain evidence="4 5">LW9</strain>
    </source>
</reference>
<dbReference type="Pfam" id="PF00989">
    <property type="entry name" value="PAS"/>
    <property type="match status" value="1"/>
</dbReference>
<dbReference type="InterPro" id="IPR000014">
    <property type="entry name" value="PAS"/>
</dbReference>
<dbReference type="InterPro" id="IPR011006">
    <property type="entry name" value="CheY-like_superfamily"/>
</dbReference>